<reference evidence="11 12" key="1">
    <citation type="journal article" date="2018" name="Nat. Ecol. Evol.">
        <title>Shark genomes provide insights into elasmobranch evolution and the origin of vertebrates.</title>
        <authorList>
            <person name="Hara Y"/>
            <person name="Yamaguchi K"/>
            <person name="Onimaru K"/>
            <person name="Kadota M"/>
            <person name="Koyanagi M"/>
            <person name="Keeley SD"/>
            <person name="Tatsumi K"/>
            <person name="Tanaka K"/>
            <person name="Motone F"/>
            <person name="Kageyama Y"/>
            <person name="Nozu R"/>
            <person name="Adachi N"/>
            <person name="Nishimura O"/>
            <person name="Nakagawa R"/>
            <person name="Tanegashima C"/>
            <person name="Kiyatake I"/>
            <person name="Matsumoto R"/>
            <person name="Murakumo K"/>
            <person name="Nishida K"/>
            <person name="Terakita A"/>
            <person name="Kuratani S"/>
            <person name="Sato K"/>
            <person name="Hyodo S Kuraku.S."/>
        </authorList>
    </citation>
    <scope>NUCLEOTIDE SEQUENCE [LARGE SCALE GENOMIC DNA]</scope>
</reference>
<evidence type="ECO:0000256" key="1">
    <source>
        <dbReference type="ARBA" id="ARBA00004141"/>
    </source>
</evidence>
<evidence type="ECO:0000259" key="10">
    <source>
        <dbReference type="PROSITE" id="PS50042"/>
    </source>
</evidence>
<evidence type="ECO:0000256" key="2">
    <source>
        <dbReference type="ARBA" id="ARBA00022448"/>
    </source>
</evidence>
<dbReference type="FunFam" id="1.10.287.70:FF:000072">
    <property type="entry name" value="Cyclic nucleotide gated channel beta 3"/>
    <property type="match status" value="1"/>
</dbReference>
<dbReference type="InterPro" id="IPR018490">
    <property type="entry name" value="cNMP-bd_dom_sf"/>
</dbReference>
<dbReference type="InterPro" id="IPR005821">
    <property type="entry name" value="Ion_trans_dom"/>
</dbReference>
<feature type="transmembrane region" description="Helical" evidence="9">
    <location>
        <begin position="189"/>
        <end position="206"/>
    </location>
</feature>
<dbReference type="SUPFAM" id="SSF51206">
    <property type="entry name" value="cAMP-binding domain-like"/>
    <property type="match status" value="1"/>
</dbReference>
<dbReference type="Gene3D" id="1.10.287.630">
    <property type="entry name" value="Helix hairpin bin"/>
    <property type="match status" value="1"/>
</dbReference>
<dbReference type="Gene3D" id="1.10.287.70">
    <property type="match status" value="1"/>
</dbReference>
<proteinExistence type="predicted"/>
<gene>
    <name evidence="11" type="ORF">chiPu_0019579</name>
</gene>
<evidence type="ECO:0000256" key="4">
    <source>
        <dbReference type="ARBA" id="ARBA00022989"/>
    </source>
</evidence>
<feature type="transmembrane region" description="Helical" evidence="9">
    <location>
        <begin position="215"/>
        <end position="234"/>
    </location>
</feature>
<comment type="caution">
    <text evidence="11">The sequence shown here is derived from an EMBL/GenBank/DDBJ whole genome shotgun (WGS) entry which is preliminary data.</text>
</comment>
<dbReference type="GO" id="GO:0005222">
    <property type="term" value="F:intracellularly cAMP-activated cation channel activity"/>
    <property type="evidence" value="ECO:0007669"/>
    <property type="project" value="TreeGrafter"/>
</dbReference>
<dbReference type="SMART" id="SM00100">
    <property type="entry name" value="cNMP"/>
    <property type="match status" value="1"/>
</dbReference>
<keyword evidence="8" id="KW-0407">Ion channel</keyword>
<dbReference type="PANTHER" id="PTHR45638:SF2">
    <property type="entry name" value="CYCLIC NUCLEOTIDE-GATED CATION CHANNEL ALPHA-4"/>
    <property type="match status" value="1"/>
</dbReference>
<dbReference type="PROSITE" id="PS50042">
    <property type="entry name" value="CNMP_BINDING_3"/>
    <property type="match status" value="1"/>
</dbReference>
<evidence type="ECO:0000256" key="6">
    <source>
        <dbReference type="ARBA" id="ARBA00023136"/>
    </source>
</evidence>
<dbReference type="OMA" id="SIHWNAC"/>
<keyword evidence="3 9" id="KW-0812">Transmembrane</keyword>
<dbReference type="SUPFAM" id="SSF81324">
    <property type="entry name" value="Voltage-gated potassium channels"/>
    <property type="match status" value="1"/>
</dbReference>
<dbReference type="EMBL" id="BEZZ01002060">
    <property type="protein sequence ID" value="GCC21112.1"/>
    <property type="molecule type" value="Genomic_DNA"/>
</dbReference>
<dbReference type="STRING" id="137246.A0A401RSK2"/>
<keyword evidence="5" id="KW-0406">Ion transport</keyword>
<dbReference type="InterPro" id="IPR050866">
    <property type="entry name" value="CNG_cation_channel"/>
</dbReference>
<dbReference type="InterPro" id="IPR018488">
    <property type="entry name" value="cNMP-bd_CS"/>
</dbReference>
<keyword evidence="4 9" id="KW-1133">Transmembrane helix</keyword>
<feature type="domain" description="Cyclic nucleotide-binding" evidence="10">
    <location>
        <begin position="319"/>
        <end position="408"/>
    </location>
</feature>
<keyword evidence="7" id="KW-1071">Ligand-gated ion channel</keyword>
<dbReference type="Pfam" id="PF00027">
    <property type="entry name" value="cNMP_binding"/>
    <property type="match status" value="1"/>
</dbReference>
<dbReference type="Pfam" id="PF00520">
    <property type="entry name" value="Ion_trans"/>
    <property type="match status" value="1"/>
</dbReference>
<keyword evidence="12" id="KW-1185">Reference proteome</keyword>
<dbReference type="OrthoDB" id="421226at2759"/>
<dbReference type="GO" id="GO:0017071">
    <property type="term" value="C:intracellular cyclic nucleotide activated cation channel complex"/>
    <property type="evidence" value="ECO:0007669"/>
    <property type="project" value="TreeGrafter"/>
</dbReference>
<dbReference type="GO" id="GO:0005223">
    <property type="term" value="F:intracellularly cGMP-activated cation channel activity"/>
    <property type="evidence" value="ECO:0007669"/>
    <property type="project" value="TreeGrafter"/>
</dbReference>
<dbReference type="GO" id="GO:0030553">
    <property type="term" value="F:cGMP binding"/>
    <property type="evidence" value="ECO:0007669"/>
    <property type="project" value="TreeGrafter"/>
</dbReference>
<keyword evidence="2" id="KW-0813">Transport</keyword>
<evidence type="ECO:0000256" key="3">
    <source>
        <dbReference type="ARBA" id="ARBA00022692"/>
    </source>
</evidence>
<feature type="transmembrane region" description="Helical" evidence="9">
    <location>
        <begin position="35"/>
        <end position="53"/>
    </location>
</feature>
<dbReference type="AlphaFoldDB" id="A0A401RSK2"/>
<dbReference type="CDD" id="cd00038">
    <property type="entry name" value="CAP_ED"/>
    <property type="match status" value="1"/>
</dbReference>
<evidence type="ECO:0000256" key="8">
    <source>
        <dbReference type="ARBA" id="ARBA00023303"/>
    </source>
</evidence>
<dbReference type="PROSITE" id="PS00888">
    <property type="entry name" value="CNMP_BINDING_1"/>
    <property type="match status" value="1"/>
</dbReference>
<feature type="transmembrane region" description="Helical" evidence="9">
    <location>
        <begin position="7"/>
        <end position="29"/>
    </location>
</feature>
<sequence length="408" mass="47168">MGDWYVRWLAVSTIPVIYNWIILVGRWSFTDLQSHYLSVWLFLDYLSDLIYLLNMAVRFNTGYLEQGILVTDRWQIAARYARSHGFKLDVLSLLPTELLYLHFGVHSPAVRLNRLLPVRCLLEFLQRLETRVFYPNTYRVLRTSAILVASIHWNACAYFALSRHIGFGQDPWVYPNISDPDNARLRHQYLYSFYFSTLILSTIGNIPKPVREEEFLFVMVDFLIAVLVFASIVGNMESIISNLDKAARSVFPDHQLIRDYLRSQRVNSELQQRVTDWSQHLHLYKKVTNERQILQLLPDKLQAEVTACVHLQTLRKVQLFQSCDQRVLHQLVMRLQPQVFSPGDYVCRKGDIGRAMYIVQDGRLAVVTDDGLTQLAVLEAGNYFGEISILNIAGKTLQSPSARSYSVS</sequence>
<organism evidence="11 12">
    <name type="scientific">Chiloscyllium punctatum</name>
    <name type="common">Brownbanded bambooshark</name>
    <name type="synonym">Hemiscyllium punctatum</name>
    <dbReference type="NCBI Taxonomy" id="137246"/>
    <lineage>
        <taxon>Eukaryota</taxon>
        <taxon>Metazoa</taxon>
        <taxon>Chordata</taxon>
        <taxon>Craniata</taxon>
        <taxon>Vertebrata</taxon>
        <taxon>Chondrichthyes</taxon>
        <taxon>Elasmobranchii</taxon>
        <taxon>Galeomorphii</taxon>
        <taxon>Galeoidea</taxon>
        <taxon>Orectolobiformes</taxon>
        <taxon>Hemiscylliidae</taxon>
        <taxon>Chiloscyllium</taxon>
    </lineage>
</organism>
<keyword evidence="6 9" id="KW-0472">Membrane</keyword>
<evidence type="ECO:0000256" key="7">
    <source>
        <dbReference type="ARBA" id="ARBA00023286"/>
    </source>
</evidence>
<dbReference type="InterPro" id="IPR000595">
    <property type="entry name" value="cNMP-bd_dom"/>
</dbReference>
<accession>A0A401RSK2</accession>
<dbReference type="Proteomes" id="UP000287033">
    <property type="component" value="Unassembled WGS sequence"/>
</dbReference>
<dbReference type="GO" id="GO:0044877">
    <property type="term" value="F:protein-containing complex binding"/>
    <property type="evidence" value="ECO:0007669"/>
    <property type="project" value="TreeGrafter"/>
</dbReference>
<protein>
    <recommendedName>
        <fullName evidence="10">Cyclic nucleotide-binding domain-containing protein</fullName>
    </recommendedName>
</protein>
<dbReference type="PANTHER" id="PTHR45638">
    <property type="entry name" value="CYCLIC NUCLEOTIDE-GATED CATION CHANNEL SUBUNIT A"/>
    <property type="match status" value="1"/>
</dbReference>
<dbReference type="GO" id="GO:0005886">
    <property type="term" value="C:plasma membrane"/>
    <property type="evidence" value="ECO:0007669"/>
    <property type="project" value="TreeGrafter"/>
</dbReference>
<dbReference type="InterPro" id="IPR014710">
    <property type="entry name" value="RmlC-like_jellyroll"/>
</dbReference>
<evidence type="ECO:0000313" key="12">
    <source>
        <dbReference type="Proteomes" id="UP000287033"/>
    </source>
</evidence>
<dbReference type="Gene3D" id="2.60.120.10">
    <property type="entry name" value="Jelly Rolls"/>
    <property type="match status" value="1"/>
</dbReference>
<comment type="subcellular location">
    <subcellularLocation>
        <location evidence="1">Membrane</location>
        <topology evidence="1">Multi-pass membrane protein</topology>
    </subcellularLocation>
</comment>
<evidence type="ECO:0000256" key="5">
    <source>
        <dbReference type="ARBA" id="ARBA00023065"/>
    </source>
</evidence>
<evidence type="ECO:0000313" key="11">
    <source>
        <dbReference type="EMBL" id="GCC21112.1"/>
    </source>
</evidence>
<name>A0A401RSK2_CHIPU</name>
<evidence type="ECO:0000256" key="9">
    <source>
        <dbReference type="SAM" id="Phobius"/>
    </source>
</evidence>